<dbReference type="FunFam" id="3.90.70.10:FF:000022">
    <property type="entry name" value="Ubiquitin carboxyl-terminal hydrolase 24"/>
    <property type="match status" value="1"/>
</dbReference>
<feature type="signal peptide" evidence="5">
    <location>
        <begin position="1"/>
        <end position="17"/>
    </location>
</feature>
<feature type="region of interest" description="Disordered" evidence="4">
    <location>
        <begin position="2079"/>
        <end position="2103"/>
    </location>
</feature>
<feature type="domain" description="Ubiquitin-like" evidence="6">
    <location>
        <begin position="1043"/>
        <end position="1119"/>
    </location>
</feature>
<dbReference type="InParanoid" id="A0A2P6NU68"/>
<proteinExistence type="predicted"/>
<keyword evidence="3" id="KW-0378">Hydrolase</keyword>
<dbReference type="GO" id="GO:0004843">
    <property type="term" value="F:cysteine-type deubiquitinase activity"/>
    <property type="evidence" value="ECO:0007669"/>
    <property type="project" value="InterPro"/>
</dbReference>
<dbReference type="Pfam" id="PF25010">
    <property type="entry name" value="ARM_UBP24_USP9X-Y"/>
    <property type="match status" value="1"/>
</dbReference>
<dbReference type="Pfam" id="PF00443">
    <property type="entry name" value="UCH"/>
    <property type="match status" value="1"/>
</dbReference>
<dbReference type="InterPro" id="IPR056850">
    <property type="entry name" value="ARM_UBP34_24_USP9X_Y"/>
</dbReference>
<feature type="domain" description="USP" evidence="7">
    <location>
        <begin position="1705"/>
        <end position="2079"/>
    </location>
</feature>
<keyword evidence="5" id="KW-0732">Signal</keyword>
<dbReference type="Gene3D" id="3.10.20.90">
    <property type="entry name" value="Phosphatidylinositol 3-kinase Catalytic Subunit, Chain A, domain 1"/>
    <property type="match status" value="1"/>
</dbReference>
<reference evidence="8 9" key="1">
    <citation type="journal article" date="2018" name="Genome Biol. Evol.">
        <title>Multiple Roots of Fruiting Body Formation in Amoebozoa.</title>
        <authorList>
            <person name="Hillmann F."/>
            <person name="Forbes G."/>
            <person name="Novohradska S."/>
            <person name="Ferling I."/>
            <person name="Riege K."/>
            <person name="Groth M."/>
            <person name="Westermann M."/>
            <person name="Marz M."/>
            <person name="Spaller T."/>
            <person name="Winckler T."/>
            <person name="Schaap P."/>
            <person name="Glockner G."/>
        </authorList>
    </citation>
    <scope>NUCLEOTIDE SEQUENCE [LARGE SCALE GENOMIC DNA]</scope>
    <source>
        <strain evidence="8 9">Jena</strain>
    </source>
</reference>
<dbReference type="GO" id="GO:0005634">
    <property type="term" value="C:nucleus"/>
    <property type="evidence" value="ECO:0007669"/>
    <property type="project" value="TreeGrafter"/>
</dbReference>
<keyword evidence="1" id="KW-0645">Protease</keyword>
<feature type="region of interest" description="Disordered" evidence="4">
    <location>
        <begin position="59"/>
        <end position="102"/>
    </location>
</feature>
<accession>A0A2P6NU68</accession>
<feature type="region of interest" description="Disordered" evidence="4">
    <location>
        <begin position="1998"/>
        <end position="2019"/>
    </location>
</feature>
<dbReference type="CDD" id="cd02659">
    <property type="entry name" value="peptidase_C19C"/>
    <property type="match status" value="1"/>
</dbReference>
<evidence type="ECO:0000313" key="9">
    <source>
        <dbReference type="Proteomes" id="UP000241769"/>
    </source>
</evidence>
<keyword evidence="9" id="KW-1185">Reference proteome</keyword>
<dbReference type="InterPro" id="IPR050164">
    <property type="entry name" value="Peptidase_C19"/>
</dbReference>
<dbReference type="InterPro" id="IPR029071">
    <property type="entry name" value="Ubiquitin-like_domsf"/>
</dbReference>
<dbReference type="GO" id="GO:0016579">
    <property type="term" value="P:protein deubiquitination"/>
    <property type="evidence" value="ECO:0007669"/>
    <property type="project" value="InterPro"/>
</dbReference>
<evidence type="ECO:0000259" key="7">
    <source>
        <dbReference type="PROSITE" id="PS50235"/>
    </source>
</evidence>
<dbReference type="InterPro" id="IPR000626">
    <property type="entry name" value="Ubiquitin-like_dom"/>
</dbReference>
<dbReference type="PANTHER" id="PTHR24006">
    <property type="entry name" value="UBIQUITIN CARBOXYL-TERMINAL HYDROLASE"/>
    <property type="match status" value="1"/>
</dbReference>
<evidence type="ECO:0000256" key="2">
    <source>
        <dbReference type="ARBA" id="ARBA00022786"/>
    </source>
</evidence>
<evidence type="ECO:0000256" key="3">
    <source>
        <dbReference type="ARBA" id="ARBA00022801"/>
    </source>
</evidence>
<name>A0A2P6NU68_9EUKA</name>
<feature type="chain" id="PRO_5015137213" evidence="5">
    <location>
        <begin position="18"/>
        <end position="2637"/>
    </location>
</feature>
<dbReference type="SUPFAM" id="SSF54236">
    <property type="entry name" value="Ubiquitin-like"/>
    <property type="match status" value="1"/>
</dbReference>
<dbReference type="Proteomes" id="UP000241769">
    <property type="component" value="Unassembled WGS sequence"/>
</dbReference>
<evidence type="ECO:0000256" key="5">
    <source>
        <dbReference type="SAM" id="SignalP"/>
    </source>
</evidence>
<dbReference type="PROSITE" id="PS00972">
    <property type="entry name" value="USP_1"/>
    <property type="match status" value="1"/>
</dbReference>
<feature type="region of interest" description="Disordered" evidence="4">
    <location>
        <begin position="1939"/>
        <end position="1964"/>
    </location>
</feature>
<dbReference type="OrthoDB" id="289038at2759"/>
<dbReference type="GO" id="GO:0006508">
    <property type="term" value="P:proteolysis"/>
    <property type="evidence" value="ECO:0007669"/>
    <property type="project" value="UniProtKB-KW"/>
</dbReference>
<dbReference type="InterPro" id="IPR038765">
    <property type="entry name" value="Papain-like_cys_pep_sf"/>
</dbReference>
<feature type="compositionally biased region" description="Polar residues" evidence="4">
    <location>
        <begin position="89"/>
        <end position="102"/>
    </location>
</feature>
<dbReference type="PANTHER" id="PTHR24006:SF910">
    <property type="entry name" value="UBIQUITINYL HYDROLASE 1"/>
    <property type="match status" value="1"/>
</dbReference>
<dbReference type="GO" id="GO:0005829">
    <property type="term" value="C:cytosol"/>
    <property type="evidence" value="ECO:0007669"/>
    <property type="project" value="TreeGrafter"/>
</dbReference>
<evidence type="ECO:0000313" key="8">
    <source>
        <dbReference type="EMBL" id="PRP87509.1"/>
    </source>
</evidence>
<dbReference type="InterPro" id="IPR001394">
    <property type="entry name" value="Peptidase_C19_UCH"/>
</dbReference>
<evidence type="ECO:0000256" key="1">
    <source>
        <dbReference type="ARBA" id="ARBA00022670"/>
    </source>
</evidence>
<dbReference type="PROSITE" id="PS50053">
    <property type="entry name" value="UBIQUITIN_2"/>
    <property type="match status" value="1"/>
</dbReference>
<feature type="region of interest" description="Disordered" evidence="4">
    <location>
        <begin position="1190"/>
        <end position="1209"/>
    </location>
</feature>
<dbReference type="PROSITE" id="PS00973">
    <property type="entry name" value="USP_2"/>
    <property type="match status" value="1"/>
</dbReference>
<dbReference type="InterPro" id="IPR018200">
    <property type="entry name" value="USP_CS"/>
</dbReference>
<gene>
    <name evidence="8" type="ORF">PROFUN_00720</name>
</gene>
<evidence type="ECO:0000256" key="4">
    <source>
        <dbReference type="SAM" id="MobiDB-lite"/>
    </source>
</evidence>
<comment type="caution">
    <text evidence="8">The sequence shown here is derived from an EMBL/GenBank/DDBJ whole genome shotgun (WGS) entry which is preliminary data.</text>
</comment>
<dbReference type="STRING" id="1890364.A0A2P6NU68"/>
<sequence length="2637" mass="301535">MFLTTLLWISCAELVVSKRAECFSKVWAVWLKLFRCSQGTESLTPSVFQSIMSSDNAGEIKREEENSGISDNIIRDDSAQDEEQEQEQIKNTNSTTVSIQNEQPPYQQEIEKFRNTCSGIEYALRSDSSLVNYLKSATEVCQEAMRIRENTRDGAELSSLDEPIEDAPAKSDYVLRSSMPRMVLSLLQRSDLLPSLRTTCNDFFTFYLDVCLSLGLPEDHTELIHALSRVFVHSCGYYHPSKRDYYERLKKENAIEENRASVVEGTVGANQALSYQYVRTDVAVSPVYAQLLEYFAKNNGFKLLLQLLEKSPQLNSIKNVLRVVVNMKSYIQLNYLNEYLPKVQQEIFHQLLEMARNEFKKEEKQIVAEIGDMLHSMLSLIWTTHKLEESIEIFNLDVSLLNLMSTNLERKLRGIKFIRKVVARAQMNRDDKTFLGSLWKAATNATVNAMNNGGSTTQQKKEERPIDPKLVMDWLKDKDVVGCICRTTHPEVIKQSLSILIFAAKMNQMDLQYFAVLYDSILGKHESVKNTILTSIIQVVPYLSNENMYNFFEHVKAKTLIDDYDNETIEFLHSYSDIALSRPITPNNVERVNWYGLPLLAQYISETERIPYKPIVITKAITKIVELLQKPECHNQRFYYMDLFIDNIRLMRSVPDSLIILARIIATYFKTSKRKKPSVSMVIEQLAQKHNLLGLVIQEIVVYKTHLVDTFIIPPETLMTSTASGGRAGSHRISHMEHVSIRLEFLHFVLSNSALTLAAEEADILWDALVSRSVSSVEREKVYLWFQHGTKTNTTPNGSLFGKAMTSEQIQLTSLGDPAVVTGSNAAITESVIEHLFLGKMLGMSTTSLSRAGYHLFDLSCIIVNLRSGKIKKVGGRDILLLNNINAGKSSPLIQRTPSTNNAITRENTFPAHPQQGDSYLLIAEGFTGSNELWNIALEAEDASISQAAMRRLNSFHQYIHGESLKPRAVKLREDYIATCIKHLETATKAMEGEEGKNGRRRSEMIIQRCLTLLTQLVEEYEERGRKRVQGKEVMQKGEGRQLTLFIKAERGMAPIVQMMSTETVLALKYKVGTMIGVPGRSLRICTHDRELKEEGKTLGDFRISDRQTLIARKRTLDPNLPRRTNGLFSGLSFTSALGFTPMINTYPVSEKKKEEKEEATYDEAPVEALVGESIRHMLGGLLGINVPLPIPPSTPSQPTPTPSSSNVLHRSTHAMSETKGAQWVEPQKGSPGQILERYFDVLYRVLNYSDKMGEMAWKLLSQIKINGQLLLQMKNLGGDPLRWEELIDTQHSTFKMIYSLQIIHLLITHPSLSDSIDPNHRPFEPINPETWRRTFIKKGGLNHLVSILMRPCIDPPGRNRFYSLLLSIINLLSIDHLQTPSSDRSSLLSPKGSHTFKDPTFLSTIDSETLVMRLLEISLDAACTTGEDVADATSAVQQSLTMLIACVFSGQDILDYFYQWNQLNEWLLCTVLTPAEKQIREGSTRLVLVLCSKDIHTESRKSMSQEMGETATSLFMKILLSYLPMVEKYPYNCEQYFILLVKLLRSHVENTFILPIKEDIDWDQLLQKMYHQIAKHPVLESSSSGPPDRVIIGILEFLRVFLMKFPHLKESSTCTLITQEVFQNCLFSVTAETPRGVNGSRAPRCQTEESRNAAFNLLSEIVTDSVENMNTLCRLLRDQLDHLSLKDDWSCAPVEIEKSEYGYVGLQNLGATCYLNSLVQQLNFIPEFKKPLLSVDLKAAQGQDIEKTLLYQIQLLFSHLQDSAKKYYNPVQLCTTLKDYEGRAINTSVQMDCNEFSNMLFDHLESSLKGTHQEHLLKNVFSGTLCNQLICKECPHSSERDEPFYTLSVEISRQKDINQSLKSFIKGEMLVDDNKYFCDKCNRAVETLKRCVIKDLPNMLLLHLKRFEFDYEKMKHIKLNDRCEFPMVLDMEPYTKEGVASAEQADGTTRQEMGENDVGRETEDRVPSYYQYELVGVVVHSGTADFGHYYSFIKERGKEREEERKEREEERREREEERRDKWYEFNDVTITPFDPDDIPNHCFGGQEEYNDVDRFTGKTNSNVRVKSYNAYILVYQRKESHSEESPKEEDIEKEDMDQRSEKETLAEKELMVGEGKLESASYHPLLAQGNQMIVAEGGRSRIVNSNENLIIKLSAALKDHNAKLSMSQKEETKEEMETERKNQVMEIIHKDNALFLLEKSVICRDYFSFIWSIVNICTHKMDDGQCIISHPLMSSDMNNLPPNDPFLQATQFGTLFLFQVYAHARDKPMFDVWVKQLTKVYQSSHQASEWLIDSLTSNKNMLKQLFITCPFDNIRVAFTHIVTAAITSIDRTFPPPDGDHIYNPPKDTSLYRFMTFLLSTRMLKSVRRQSRNCTQYFLLLENIASLGPSWRKEMLDREVISQLIEFSSGGGEYVCKGERANTLPVRLVEANMVHILELCSLLFRSCEGPFLSEREENKRVIAPTLLPPGGSSFSMSEKDIKSLLDKMFLGRMTRESTDMDVVRDIAIHACYEDRKCTKQWVMIFRESFIILVPDTYKTWFKLLNNLLEIKDTLVNWRLDLILVSCLQLVETNQRKKELTEAFTGYLVRLAERNDMAKVWLFKHKEPLNKLVRLLLKGVTAAPDISFVSFATLLFTN</sequence>
<feature type="compositionally biased region" description="Pro residues" evidence="4">
    <location>
        <begin position="1190"/>
        <end position="1202"/>
    </location>
</feature>
<dbReference type="SUPFAM" id="SSF54001">
    <property type="entry name" value="Cysteine proteinases"/>
    <property type="match status" value="1"/>
</dbReference>
<dbReference type="EMBL" id="MDYQ01000020">
    <property type="protein sequence ID" value="PRP87509.1"/>
    <property type="molecule type" value="Genomic_DNA"/>
</dbReference>
<keyword evidence="2" id="KW-0833">Ubl conjugation pathway</keyword>
<dbReference type="InterPro" id="IPR028889">
    <property type="entry name" value="USP"/>
</dbReference>
<dbReference type="Gene3D" id="3.90.70.10">
    <property type="entry name" value="Cysteine proteinases"/>
    <property type="match status" value="1"/>
</dbReference>
<protein>
    <submittedName>
        <fullName evidence="8">Ubiquitin domain-containing protein</fullName>
    </submittedName>
</protein>
<organism evidence="8 9">
    <name type="scientific">Planoprotostelium fungivorum</name>
    <dbReference type="NCBI Taxonomy" id="1890364"/>
    <lineage>
        <taxon>Eukaryota</taxon>
        <taxon>Amoebozoa</taxon>
        <taxon>Evosea</taxon>
        <taxon>Variosea</taxon>
        <taxon>Cavosteliida</taxon>
        <taxon>Cavosteliaceae</taxon>
        <taxon>Planoprotostelium</taxon>
    </lineage>
</organism>
<dbReference type="PROSITE" id="PS50235">
    <property type="entry name" value="USP_3"/>
    <property type="match status" value="1"/>
</dbReference>
<evidence type="ECO:0000259" key="6">
    <source>
        <dbReference type="PROSITE" id="PS50053"/>
    </source>
</evidence>